<dbReference type="Proteomes" id="UP000664859">
    <property type="component" value="Unassembled WGS sequence"/>
</dbReference>
<name>A0A836CJM6_9STRA</name>
<protein>
    <submittedName>
        <fullName evidence="1">Uncharacterized protein</fullName>
    </submittedName>
</protein>
<gene>
    <name evidence="1" type="ORF">JKP88DRAFT_243317</name>
</gene>
<organism evidence="1 2">
    <name type="scientific">Tribonema minus</name>
    <dbReference type="NCBI Taxonomy" id="303371"/>
    <lineage>
        <taxon>Eukaryota</taxon>
        <taxon>Sar</taxon>
        <taxon>Stramenopiles</taxon>
        <taxon>Ochrophyta</taxon>
        <taxon>PX clade</taxon>
        <taxon>Xanthophyceae</taxon>
        <taxon>Tribonematales</taxon>
        <taxon>Tribonemataceae</taxon>
        <taxon>Tribonema</taxon>
    </lineage>
</organism>
<sequence>MPIAEPRSTRQLADLHAGTSNERRCHCLCSNTTFTFGVLSRTVALKLQLHRQITPPAAAHWQASAGRNGALPTSVQLWDVRYARWAMEPRRVQARRFAPEHRLFGASPQLQITAALTTAAALTTKAALNATAAAVLNVQLLLSAHHCSSVERCSSSARH</sequence>
<keyword evidence="2" id="KW-1185">Reference proteome</keyword>
<accession>A0A836CJM6</accession>
<evidence type="ECO:0000313" key="2">
    <source>
        <dbReference type="Proteomes" id="UP000664859"/>
    </source>
</evidence>
<evidence type="ECO:0000313" key="1">
    <source>
        <dbReference type="EMBL" id="KAG5189055.1"/>
    </source>
</evidence>
<comment type="caution">
    <text evidence="1">The sequence shown here is derived from an EMBL/GenBank/DDBJ whole genome shotgun (WGS) entry which is preliminary data.</text>
</comment>
<dbReference type="EMBL" id="JAFCMP010000057">
    <property type="protein sequence ID" value="KAG5189055.1"/>
    <property type="molecule type" value="Genomic_DNA"/>
</dbReference>
<dbReference type="AlphaFoldDB" id="A0A836CJM6"/>
<proteinExistence type="predicted"/>
<reference evidence="1" key="1">
    <citation type="submission" date="2021-02" db="EMBL/GenBank/DDBJ databases">
        <title>First Annotated Genome of the Yellow-green Alga Tribonema minus.</title>
        <authorList>
            <person name="Mahan K.M."/>
        </authorList>
    </citation>
    <scope>NUCLEOTIDE SEQUENCE</scope>
    <source>
        <strain evidence="1">UTEX B ZZ1240</strain>
    </source>
</reference>